<name>A0A133XI15_9RHOO</name>
<protein>
    <recommendedName>
        <fullName evidence="2">Transglycosylase SLT domain-containing protein</fullName>
    </recommendedName>
</protein>
<dbReference type="PROSITE" id="PS00922">
    <property type="entry name" value="TRANSGLYCOSYLASE"/>
    <property type="match status" value="1"/>
</dbReference>
<dbReference type="EMBL" id="LODL01000021">
    <property type="protein sequence ID" value="KXB30526.1"/>
    <property type="molecule type" value="Genomic_DNA"/>
</dbReference>
<dbReference type="AlphaFoldDB" id="A0A133XI15"/>
<dbReference type="GO" id="GO:0016020">
    <property type="term" value="C:membrane"/>
    <property type="evidence" value="ECO:0007669"/>
    <property type="project" value="InterPro"/>
</dbReference>
<dbReference type="PANTHER" id="PTHR37423:SF2">
    <property type="entry name" value="MEMBRANE-BOUND LYTIC MUREIN TRANSGLYCOSYLASE C"/>
    <property type="match status" value="1"/>
</dbReference>
<evidence type="ECO:0000313" key="4">
    <source>
        <dbReference type="Proteomes" id="UP000070186"/>
    </source>
</evidence>
<organism evidence="3 4">
    <name type="scientific">Dechloromonas denitrificans</name>
    <dbReference type="NCBI Taxonomy" id="281362"/>
    <lineage>
        <taxon>Bacteria</taxon>
        <taxon>Pseudomonadati</taxon>
        <taxon>Pseudomonadota</taxon>
        <taxon>Betaproteobacteria</taxon>
        <taxon>Rhodocyclales</taxon>
        <taxon>Azonexaceae</taxon>
        <taxon>Dechloromonas</taxon>
    </lineage>
</organism>
<dbReference type="CDD" id="cd16896">
    <property type="entry name" value="LT_Slt70-like"/>
    <property type="match status" value="1"/>
</dbReference>
<evidence type="ECO:0000313" key="3">
    <source>
        <dbReference type="EMBL" id="KXB30526.1"/>
    </source>
</evidence>
<comment type="caution">
    <text evidence="3">The sequence shown here is derived from an EMBL/GenBank/DDBJ whole genome shotgun (WGS) entry which is preliminary data.</text>
</comment>
<dbReference type="GO" id="GO:0008933">
    <property type="term" value="F:peptidoglycan lytic transglycosylase activity"/>
    <property type="evidence" value="ECO:0007669"/>
    <property type="project" value="InterPro"/>
</dbReference>
<dbReference type="InterPro" id="IPR023346">
    <property type="entry name" value="Lysozyme-like_dom_sf"/>
</dbReference>
<dbReference type="GO" id="GO:0000270">
    <property type="term" value="P:peptidoglycan metabolic process"/>
    <property type="evidence" value="ECO:0007669"/>
    <property type="project" value="InterPro"/>
</dbReference>
<accession>A0A133XI15</accession>
<feature type="domain" description="Transglycosylase SLT" evidence="2">
    <location>
        <begin position="83"/>
        <end position="177"/>
    </location>
</feature>
<dbReference type="PANTHER" id="PTHR37423">
    <property type="entry name" value="SOLUBLE LYTIC MUREIN TRANSGLYCOSYLASE-RELATED"/>
    <property type="match status" value="1"/>
</dbReference>
<dbReference type="Proteomes" id="UP000070186">
    <property type="component" value="Unassembled WGS sequence"/>
</dbReference>
<proteinExistence type="inferred from homology"/>
<dbReference type="RefSeq" id="WP_066884237.1">
    <property type="nucleotide sequence ID" value="NZ_LODL01000021.1"/>
</dbReference>
<dbReference type="Pfam" id="PF01464">
    <property type="entry name" value="SLT"/>
    <property type="match status" value="1"/>
</dbReference>
<gene>
    <name evidence="3" type="ORF">AT959_14460</name>
</gene>
<dbReference type="InterPro" id="IPR000189">
    <property type="entry name" value="Transglyc_AS"/>
</dbReference>
<keyword evidence="4" id="KW-1185">Reference proteome</keyword>
<sequence length="234" mass="25427">MSRIGREVSLAAFLLAVQVVLHPLAALENARQAPPLGARMPVQKRLPEASPFRLEIQRSEYRIVSGASSPKVKSAAAQGLSPMIERHAAARGLDPALVHAVIKTESAYRPEAVSPKGAVGLMQVMPATGLRFGVSDLDRPESNLKAGTTYLRHLLDRFDNVSLALAAYNAGEGAVRRFGNAIPPYPETRGYVQEVLRSYGKVVQENPVPRVYVEGVRLIDGDLASYRLIDTARH</sequence>
<comment type="similarity">
    <text evidence="1">Belongs to the transglycosylase Slt family.</text>
</comment>
<reference evidence="3 4" key="1">
    <citation type="submission" date="2015-12" db="EMBL/GenBank/DDBJ databases">
        <title>Nitrous oxide reduction kinetics distinguish bacteria harboring typical versus atypical NosZ.</title>
        <authorList>
            <person name="Yoon S."/>
            <person name="Nissen S."/>
            <person name="Park D."/>
            <person name="Sanford R.A."/>
            <person name="Loeffler F.E."/>
        </authorList>
    </citation>
    <scope>NUCLEOTIDE SEQUENCE [LARGE SCALE GENOMIC DNA]</scope>
    <source>
        <strain evidence="3 4">ATCC BAA-841</strain>
    </source>
</reference>
<dbReference type="STRING" id="281362.AT959_14460"/>
<dbReference type="SUPFAM" id="SSF53955">
    <property type="entry name" value="Lysozyme-like"/>
    <property type="match status" value="1"/>
</dbReference>
<evidence type="ECO:0000256" key="1">
    <source>
        <dbReference type="ARBA" id="ARBA00007734"/>
    </source>
</evidence>
<dbReference type="Gene3D" id="1.10.530.10">
    <property type="match status" value="1"/>
</dbReference>
<dbReference type="InterPro" id="IPR008258">
    <property type="entry name" value="Transglycosylase_SLT_dom_1"/>
</dbReference>
<evidence type="ECO:0000259" key="2">
    <source>
        <dbReference type="Pfam" id="PF01464"/>
    </source>
</evidence>